<keyword evidence="5" id="KW-0808">Transferase</keyword>
<evidence type="ECO:0000256" key="8">
    <source>
        <dbReference type="ARBA" id="ARBA00022989"/>
    </source>
</evidence>
<dbReference type="PANTHER" id="PTHR45436:SF5">
    <property type="entry name" value="SENSOR HISTIDINE KINASE TRCS"/>
    <property type="match status" value="1"/>
</dbReference>
<keyword evidence="7" id="KW-0418">Kinase</keyword>
<dbReference type="Gene3D" id="3.30.565.10">
    <property type="entry name" value="Histidine kinase-like ATPase, C-terminal domain"/>
    <property type="match status" value="1"/>
</dbReference>
<evidence type="ECO:0000256" key="9">
    <source>
        <dbReference type="ARBA" id="ARBA00023136"/>
    </source>
</evidence>
<dbReference type="RefSeq" id="WP_085773099.1">
    <property type="nucleotide sequence ID" value="NZ_AP027149.1"/>
</dbReference>
<dbReference type="Gene3D" id="1.10.287.130">
    <property type="match status" value="1"/>
</dbReference>
<dbReference type="Pfam" id="PF02518">
    <property type="entry name" value="HATPase_c"/>
    <property type="match status" value="1"/>
</dbReference>
<accession>A0A1W6MZG2</accession>
<sequence length="457" mass="50017">MTQHSLRGRLFLIGLVTITFALLLAGGGIVLLFERHVERTLDDDLDAFVDQIRGRLESDSSTGKLRLSDYASDPRFEKPQSGYYWQILGEAGYGMIRSRSLQDFTLMPRAACIADGRTRHFYMTGPKHEPLLAGQLCVKWRGARGETQVLIVVAIETDSLAITRNAFTSEMIVGLLILASVLAIALWLHVDLGIAPLARLRAEVSEIARGERTRLGMGAPKEIQPLIEEMNTLLQERAAQTERAQNRAADLAHGLKTPLTALVADSRLLREKGEKEIAGSLERIAEVMQRTVTRELVRARAKEGLRGRRIAEASVPEVVDTLIRTLTRTGTEVEFDVRAPSTLTAPFDRNDLMEVVGNLLENASRYASSLVRVTASREGASTRLVIEDDGPGLPEGAEQFVRQRGGRLDESGNAGLGLAIVQDVLDAYGATIEFSRSDLGGLRVSVNLSPDRAEGIA</sequence>
<keyword evidence="9 10" id="KW-0472">Membrane</keyword>
<dbReference type="InterPro" id="IPR050428">
    <property type="entry name" value="TCS_sensor_his_kinase"/>
</dbReference>
<keyword evidence="8 10" id="KW-1133">Transmembrane helix</keyword>
<evidence type="ECO:0000256" key="3">
    <source>
        <dbReference type="ARBA" id="ARBA00012438"/>
    </source>
</evidence>
<feature type="domain" description="Histidine kinase" evidence="11">
    <location>
        <begin position="250"/>
        <end position="452"/>
    </location>
</feature>
<evidence type="ECO:0000313" key="12">
    <source>
        <dbReference type="EMBL" id="ARN82958.1"/>
    </source>
</evidence>
<dbReference type="SUPFAM" id="SSF55874">
    <property type="entry name" value="ATPase domain of HSP90 chaperone/DNA topoisomerase II/histidine kinase"/>
    <property type="match status" value="1"/>
</dbReference>
<dbReference type="OrthoDB" id="9809567at2"/>
<evidence type="ECO:0000256" key="2">
    <source>
        <dbReference type="ARBA" id="ARBA00004370"/>
    </source>
</evidence>
<dbReference type="PRINTS" id="PR00344">
    <property type="entry name" value="BCTRLSENSOR"/>
</dbReference>
<dbReference type="KEGG" id="mbry:B1812_19850"/>
<feature type="transmembrane region" description="Helical" evidence="10">
    <location>
        <begin position="12"/>
        <end position="33"/>
    </location>
</feature>
<keyword evidence="13" id="KW-1185">Reference proteome</keyword>
<dbReference type="SMART" id="SM00387">
    <property type="entry name" value="HATPase_c"/>
    <property type="match status" value="1"/>
</dbReference>
<evidence type="ECO:0000313" key="13">
    <source>
        <dbReference type="Proteomes" id="UP000193978"/>
    </source>
</evidence>
<keyword evidence="4" id="KW-0597">Phosphoprotein</keyword>
<dbReference type="InterPro" id="IPR003594">
    <property type="entry name" value="HATPase_dom"/>
</dbReference>
<dbReference type="InterPro" id="IPR004358">
    <property type="entry name" value="Sig_transdc_His_kin-like_C"/>
</dbReference>
<dbReference type="PANTHER" id="PTHR45436">
    <property type="entry name" value="SENSOR HISTIDINE KINASE YKOH"/>
    <property type="match status" value="1"/>
</dbReference>
<keyword evidence="6 10" id="KW-0812">Transmembrane</keyword>
<name>A0A1W6MZG2_9HYPH</name>
<dbReference type="GO" id="GO:0005886">
    <property type="term" value="C:plasma membrane"/>
    <property type="evidence" value="ECO:0007669"/>
    <property type="project" value="TreeGrafter"/>
</dbReference>
<dbReference type="SUPFAM" id="SSF47384">
    <property type="entry name" value="Homodimeric domain of signal transducing histidine kinase"/>
    <property type="match status" value="1"/>
</dbReference>
<dbReference type="PROSITE" id="PS50109">
    <property type="entry name" value="HIS_KIN"/>
    <property type="match status" value="1"/>
</dbReference>
<dbReference type="InterPro" id="IPR005467">
    <property type="entry name" value="His_kinase_dom"/>
</dbReference>
<dbReference type="EC" id="2.7.13.3" evidence="3"/>
<dbReference type="InterPro" id="IPR036097">
    <property type="entry name" value="HisK_dim/P_sf"/>
</dbReference>
<dbReference type="EMBL" id="CP019948">
    <property type="protein sequence ID" value="ARN82958.1"/>
    <property type="molecule type" value="Genomic_DNA"/>
</dbReference>
<gene>
    <name evidence="12" type="ORF">B1812_19850</name>
</gene>
<comment type="subcellular location">
    <subcellularLocation>
        <location evidence="2">Membrane</location>
    </subcellularLocation>
</comment>
<evidence type="ECO:0000256" key="5">
    <source>
        <dbReference type="ARBA" id="ARBA00022679"/>
    </source>
</evidence>
<dbReference type="InterPro" id="IPR036890">
    <property type="entry name" value="HATPase_C_sf"/>
</dbReference>
<evidence type="ECO:0000256" key="4">
    <source>
        <dbReference type="ARBA" id="ARBA00022553"/>
    </source>
</evidence>
<protein>
    <recommendedName>
        <fullName evidence="3">histidine kinase</fullName>
        <ecNumber evidence="3">2.7.13.3</ecNumber>
    </recommendedName>
</protein>
<dbReference type="STRING" id="655015.B1812_19850"/>
<evidence type="ECO:0000259" key="11">
    <source>
        <dbReference type="PROSITE" id="PS50109"/>
    </source>
</evidence>
<dbReference type="GO" id="GO:0000155">
    <property type="term" value="F:phosphorelay sensor kinase activity"/>
    <property type="evidence" value="ECO:0007669"/>
    <property type="project" value="InterPro"/>
</dbReference>
<evidence type="ECO:0000256" key="6">
    <source>
        <dbReference type="ARBA" id="ARBA00022692"/>
    </source>
</evidence>
<feature type="transmembrane region" description="Helical" evidence="10">
    <location>
        <begin position="172"/>
        <end position="190"/>
    </location>
</feature>
<dbReference type="AlphaFoldDB" id="A0A1W6MZG2"/>
<evidence type="ECO:0000256" key="7">
    <source>
        <dbReference type="ARBA" id="ARBA00022777"/>
    </source>
</evidence>
<organism evidence="12 13">
    <name type="scientific">Methylocystis bryophila</name>
    <dbReference type="NCBI Taxonomy" id="655015"/>
    <lineage>
        <taxon>Bacteria</taxon>
        <taxon>Pseudomonadati</taxon>
        <taxon>Pseudomonadota</taxon>
        <taxon>Alphaproteobacteria</taxon>
        <taxon>Hyphomicrobiales</taxon>
        <taxon>Methylocystaceae</taxon>
        <taxon>Methylocystis</taxon>
    </lineage>
</organism>
<dbReference type="Proteomes" id="UP000193978">
    <property type="component" value="Chromosome"/>
</dbReference>
<dbReference type="InterPro" id="IPR003661">
    <property type="entry name" value="HisK_dim/P_dom"/>
</dbReference>
<dbReference type="CDD" id="cd00082">
    <property type="entry name" value="HisKA"/>
    <property type="match status" value="1"/>
</dbReference>
<proteinExistence type="predicted"/>
<evidence type="ECO:0000256" key="10">
    <source>
        <dbReference type="SAM" id="Phobius"/>
    </source>
</evidence>
<evidence type="ECO:0000256" key="1">
    <source>
        <dbReference type="ARBA" id="ARBA00000085"/>
    </source>
</evidence>
<reference evidence="12 13" key="1">
    <citation type="submission" date="2017-02" db="EMBL/GenBank/DDBJ databases">
        <authorList>
            <person name="Peterson S.W."/>
        </authorList>
    </citation>
    <scope>NUCLEOTIDE SEQUENCE [LARGE SCALE GENOMIC DNA]</scope>
    <source>
        <strain evidence="12 13">S285</strain>
    </source>
</reference>
<comment type="catalytic activity">
    <reaction evidence="1">
        <text>ATP + protein L-histidine = ADP + protein N-phospho-L-histidine.</text>
        <dbReference type="EC" id="2.7.13.3"/>
    </reaction>
</comment>